<evidence type="ECO:0000256" key="1">
    <source>
        <dbReference type="ARBA" id="ARBA00004613"/>
    </source>
</evidence>
<comment type="subcellular location">
    <subcellularLocation>
        <location evidence="1">Secreted</location>
    </subcellularLocation>
</comment>
<dbReference type="OrthoDB" id="6100049at2759"/>
<reference evidence="5" key="1">
    <citation type="submission" date="2022-01" db="UniProtKB">
        <authorList>
            <consortium name="EnsemblMetazoa"/>
        </authorList>
    </citation>
    <scope>IDENTIFICATION</scope>
</reference>
<protein>
    <submittedName>
        <fullName evidence="5">Uncharacterized protein</fullName>
    </submittedName>
</protein>
<keyword evidence="2" id="KW-0964">Secreted</keyword>
<dbReference type="CDD" id="cd12960">
    <property type="entry name" value="Spider_toxin"/>
    <property type="match status" value="1"/>
</dbReference>
<evidence type="ECO:0000313" key="5">
    <source>
        <dbReference type="EnsemblMetazoa" id="XP_014255021.1"/>
    </source>
</evidence>
<dbReference type="SUPFAM" id="SSF57059">
    <property type="entry name" value="omega toxin-like"/>
    <property type="match status" value="1"/>
</dbReference>
<keyword evidence="6" id="KW-1185">Reference proteome</keyword>
<dbReference type="Pfam" id="PF02819">
    <property type="entry name" value="Toxin_9"/>
    <property type="match status" value="1"/>
</dbReference>
<dbReference type="AlphaFoldDB" id="A0A8I6S2I5"/>
<dbReference type="GO" id="GO:0008200">
    <property type="term" value="F:ion channel inhibitor activity"/>
    <property type="evidence" value="ECO:0007669"/>
    <property type="project" value="InterPro"/>
</dbReference>
<dbReference type="KEGG" id="clec:106669799"/>
<keyword evidence="3" id="KW-1015">Disulfide bond</keyword>
<gene>
    <name evidence="5" type="primary">106669799</name>
</gene>
<name>A0A8I6S2I5_CIMLE</name>
<feature type="chain" id="PRO_5035201440" evidence="4">
    <location>
        <begin position="21"/>
        <end position="95"/>
    </location>
</feature>
<dbReference type="InterPro" id="IPR004169">
    <property type="entry name" value="Spidertoxin"/>
</dbReference>
<accession>A0A8I6S2I5</accession>
<feature type="signal peptide" evidence="4">
    <location>
        <begin position="1"/>
        <end position="20"/>
    </location>
</feature>
<dbReference type="EnsemblMetazoa" id="XM_014399535.2">
    <property type="protein sequence ID" value="XP_014255021.1"/>
    <property type="gene ID" value="LOC106669799"/>
</dbReference>
<dbReference type="GO" id="GO:0005576">
    <property type="term" value="C:extracellular region"/>
    <property type="evidence" value="ECO:0007669"/>
    <property type="project" value="UniProtKB-SubCell"/>
</dbReference>
<organism evidence="5 6">
    <name type="scientific">Cimex lectularius</name>
    <name type="common">Bed bug</name>
    <name type="synonym">Acanthia lectularia</name>
    <dbReference type="NCBI Taxonomy" id="79782"/>
    <lineage>
        <taxon>Eukaryota</taxon>
        <taxon>Metazoa</taxon>
        <taxon>Ecdysozoa</taxon>
        <taxon>Arthropoda</taxon>
        <taxon>Hexapoda</taxon>
        <taxon>Insecta</taxon>
        <taxon>Pterygota</taxon>
        <taxon>Neoptera</taxon>
        <taxon>Paraneoptera</taxon>
        <taxon>Hemiptera</taxon>
        <taxon>Heteroptera</taxon>
        <taxon>Panheteroptera</taxon>
        <taxon>Cimicomorpha</taxon>
        <taxon>Cimicidae</taxon>
        <taxon>Cimex</taxon>
    </lineage>
</organism>
<evidence type="ECO:0000256" key="3">
    <source>
        <dbReference type="ARBA" id="ARBA00023157"/>
    </source>
</evidence>
<evidence type="ECO:0000313" key="6">
    <source>
        <dbReference type="Proteomes" id="UP000494040"/>
    </source>
</evidence>
<dbReference type="Proteomes" id="UP000494040">
    <property type="component" value="Unassembled WGS sequence"/>
</dbReference>
<evidence type="ECO:0000256" key="2">
    <source>
        <dbReference type="ARBA" id="ARBA00022525"/>
    </source>
</evidence>
<keyword evidence="4" id="KW-0732">Signal</keyword>
<evidence type="ECO:0000256" key="4">
    <source>
        <dbReference type="SAM" id="SignalP"/>
    </source>
</evidence>
<sequence length="95" mass="10536">MQTALTILGLVGFFFVVSLATPPSYMDYESMDDGVERDDRGERIVYGIQVKRGCVPRGGNCDHRAADCCYSTACRCNLWGANCRCQRKGLFTKLG</sequence>
<proteinExistence type="predicted"/>
<dbReference type="Gene3D" id="4.10.40.10">
    <property type="match status" value="1"/>
</dbReference>